<dbReference type="Proteomes" id="UP001165060">
    <property type="component" value="Unassembled WGS sequence"/>
</dbReference>
<dbReference type="InterPro" id="IPR011025">
    <property type="entry name" value="GproteinA_insert"/>
</dbReference>
<feature type="non-terminal residue" evidence="4">
    <location>
        <position position="1"/>
    </location>
</feature>
<keyword evidence="3" id="KW-0807">Transducer</keyword>
<evidence type="ECO:0000256" key="2">
    <source>
        <dbReference type="ARBA" id="ARBA00023134"/>
    </source>
</evidence>
<dbReference type="PANTHER" id="PTHR10218">
    <property type="entry name" value="GTP-BINDING PROTEIN ALPHA SUBUNIT"/>
    <property type="match status" value="1"/>
</dbReference>
<evidence type="ECO:0000256" key="1">
    <source>
        <dbReference type="ARBA" id="ARBA00022741"/>
    </source>
</evidence>
<keyword evidence="5" id="KW-1185">Reference proteome</keyword>
<dbReference type="SUPFAM" id="SSF52540">
    <property type="entry name" value="P-loop containing nucleoside triphosphate hydrolases"/>
    <property type="match status" value="1"/>
</dbReference>
<evidence type="ECO:0008006" key="6">
    <source>
        <dbReference type="Google" id="ProtNLM"/>
    </source>
</evidence>
<dbReference type="PRINTS" id="PR00318">
    <property type="entry name" value="GPROTEINA"/>
</dbReference>
<evidence type="ECO:0000313" key="4">
    <source>
        <dbReference type="EMBL" id="GMI27527.1"/>
    </source>
</evidence>
<accession>A0ABQ6MKH9</accession>
<keyword evidence="1" id="KW-0547">Nucleotide-binding</keyword>
<gene>
    <name evidence="4" type="ORF">TeGR_g280</name>
</gene>
<dbReference type="InterPro" id="IPR001019">
    <property type="entry name" value="Gprotein_alpha_su"/>
</dbReference>
<keyword evidence="2" id="KW-0342">GTP-binding</keyword>
<dbReference type="SUPFAM" id="SSF47895">
    <property type="entry name" value="Transducin (alpha subunit), insertion domain"/>
    <property type="match status" value="1"/>
</dbReference>
<dbReference type="Gene3D" id="3.40.50.300">
    <property type="entry name" value="P-loop containing nucleotide triphosphate hydrolases"/>
    <property type="match status" value="1"/>
</dbReference>
<dbReference type="CDD" id="cd00066">
    <property type="entry name" value="G-alpha"/>
    <property type="match status" value="1"/>
</dbReference>
<dbReference type="SMART" id="SM00275">
    <property type="entry name" value="G_alpha"/>
    <property type="match status" value="1"/>
</dbReference>
<dbReference type="PANTHER" id="PTHR10218:SF193">
    <property type="entry name" value="GUANINE NUCLEOTIDE-BINDING PROTEIN ALPHA-8 SUBUNIT"/>
    <property type="match status" value="1"/>
</dbReference>
<dbReference type="Pfam" id="PF00503">
    <property type="entry name" value="G-alpha"/>
    <property type="match status" value="1"/>
</dbReference>
<evidence type="ECO:0000256" key="3">
    <source>
        <dbReference type="ARBA" id="ARBA00023224"/>
    </source>
</evidence>
<reference evidence="4 5" key="1">
    <citation type="journal article" date="2023" name="Commun. Biol.">
        <title>Genome analysis of Parmales, the sister group of diatoms, reveals the evolutionary specialization of diatoms from phago-mixotrophs to photoautotrophs.</title>
        <authorList>
            <person name="Ban H."/>
            <person name="Sato S."/>
            <person name="Yoshikawa S."/>
            <person name="Yamada K."/>
            <person name="Nakamura Y."/>
            <person name="Ichinomiya M."/>
            <person name="Sato N."/>
            <person name="Blanc-Mathieu R."/>
            <person name="Endo H."/>
            <person name="Kuwata A."/>
            <person name="Ogata H."/>
        </authorList>
    </citation>
    <scope>NUCLEOTIDE SEQUENCE [LARGE SCALE GENOMIC DNA]</scope>
</reference>
<comment type="caution">
    <text evidence="4">The sequence shown here is derived from an EMBL/GenBank/DDBJ whole genome shotgun (WGS) entry which is preliminary data.</text>
</comment>
<protein>
    <recommendedName>
        <fullName evidence="6">G protein alpha subunit</fullName>
    </recommendedName>
</protein>
<dbReference type="EMBL" id="BRYB01004217">
    <property type="protein sequence ID" value="GMI27527.1"/>
    <property type="molecule type" value="Genomic_DNA"/>
</dbReference>
<sequence>YYFTNVTRIGEEDFVPTDEDMIMTRVRTTGIVVTEFEEPPCTFKLVDVGGQRSERRKWIHCFDDVKAIIFLEGLSSYNQVLFEDASVNRMHESLSLFGEVCSNPVFESTPIFMFLNKKDLFEDMIKTTSLKNCFDDFDGEEGTAMPALDHIKSKYSAVMEKHCPGKNFPIHIVAARVRMDMKIAFNDVKDDIKKMYKTKKMYKKPK</sequence>
<dbReference type="PROSITE" id="PS51882">
    <property type="entry name" value="G_ALPHA"/>
    <property type="match status" value="1"/>
</dbReference>
<organism evidence="4 5">
    <name type="scientific">Tetraparma gracilis</name>
    <dbReference type="NCBI Taxonomy" id="2962635"/>
    <lineage>
        <taxon>Eukaryota</taxon>
        <taxon>Sar</taxon>
        <taxon>Stramenopiles</taxon>
        <taxon>Ochrophyta</taxon>
        <taxon>Bolidophyceae</taxon>
        <taxon>Parmales</taxon>
        <taxon>Triparmaceae</taxon>
        <taxon>Tetraparma</taxon>
    </lineage>
</organism>
<evidence type="ECO:0000313" key="5">
    <source>
        <dbReference type="Proteomes" id="UP001165060"/>
    </source>
</evidence>
<dbReference type="InterPro" id="IPR027417">
    <property type="entry name" value="P-loop_NTPase"/>
</dbReference>
<name>A0ABQ6MKH9_9STRA</name>
<proteinExistence type="predicted"/>